<feature type="region of interest" description="Disordered" evidence="1">
    <location>
        <begin position="1"/>
        <end position="52"/>
    </location>
</feature>
<evidence type="ECO:0000256" key="1">
    <source>
        <dbReference type="SAM" id="MobiDB-lite"/>
    </source>
</evidence>
<dbReference type="OrthoDB" id="3276814at2759"/>
<name>A0A0C3QL81_9AGAM</name>
<sequence length="300" mass="32482">MPTLPSDHSETAKPSMSNDLVSGNVTASVKPAPATPAKARISGQPTTPATLIAGSSTVQTPTSVCSLGKLVESDDGDDAGEFSGDEVQRTTSRTPRTPGNKTSIAPLDPAIASVWDILILKLLDVQNGATFAICRIPAMFRYGNGEHRDRLVSGGRPLTVILVGRCVSLPAEQPKDYPSIRASVNQVKEPGIGTSNHLRYKLFDEIYDATCGLRRKQDDTAKLDEDLNIGDLVALELYIKKYTHQNEKARHASFELVAVQLLHRGNADDVEEVQTSVTPAKADAFGEDFFSDIERHTDER</sequence>
<accession>A0A0C3QL81</accession>
<dbReference type="AlphaFoldDB" id="A0A0C3QL81"/>
<feature type="region of interest" description="Disordered" evidence="1">
    <location>
        <begin position="70"/>
        <end position="104"/>
    </location>
</feature>
<reference evidence="3" key="2">
    <citation type="submission" date="2015-01" db="EMBL/GenBank/DDBJ databases">
        <title>Evolutionary Origins and Diversification of the Mycorrhizal Mutualists.</title>
        <authorList>
            <consortium name="DOE Joint Genome Institute"/>
            <consortium name="Mycorrhizal Genomics Consortium"/>
            <person name="Kohler A."/>
            <person name="Kuo A."/>
            <person name="Nagy L.G."/>
            <person name="Floudas D."/>
            <person name="Copeland A."/>
            <person name="Barry K.W."/>
            <person name="Cichocki N."/>
            <person name="Veneault-Fourrey C."/>
            <person name="LaButti K."/>
            <person name="Lindquist E.A."/>
            <person name="Lipzen A."/>
            <person name="Lundell T."/>
            <person name="Morin E."/>
            <person name="Murat C."/>
            <person name="Riley R."/>
            <person name="Ohm R."/>
            <person name="Sun H."/>
            <person name="Tunlid A."/>
            <person name="Henrissat B."/>
            <person name="Grigoriev I.V."/>
            <person name="Hibbett D.S."/>
            <person name="Martin F."/>
        </authorList>
    </citation>
    <scope>NUCLEOTIDE SEQUENCE [LARGE SCALE GENOMIC DNA]</scope>
    <source>
        <strain evidence="3">MUT 4182</strain>
    </source>
</reference>
<dbReference type="Proteomes" id="UP000054248">
    <property type="component" value="Unassembled WGS sequence"/>
</dbReference>
<organism evidence="2 3">
    <name type="scientific">Tulasnella calospora MUT 4182</name>
    <dbReference type="NCBI Taxonomy" id="1051891"/>
    <lineage>
        <taxon>Eukaryota</taxon>
        <taxon>Fungi</taxon>
        <taxon>Dikarya</taxon>
        <taxon>Basidiomycota</taxon>
        <taxon>Agaricomycotina</taxon>
        <taxon>Agaricomycetes</taxon>
        <taxon>Cantharellales</taxon>
        <taxon>Tulasnellaceae</taxon>
        <taxon>Tulasnella</taxon>
    </lineage>
</organism>
<keyword evidence="3" id="KW-1185">Reference proteome</keyword>
<dbReference type="EMBL" id="KN822996">
    <property type="protein sequence ID" value="KIO28301.1"/>
    <property type="molecule type" value="Genomic_DNA"/>
</dbReference>
<dbReference type="HOGENOM" id="CLU_832074_0_0_1"/>
<evidence type="ECO:0000313" key="2">
    <source>
        <dbReference type="EMBL" id="KIO28301.1"/>
    </source>
</evidence>
<evidence type="ECO:0000313" key="3">
    <source>
        <dbReference type="Proteomes" id="UP000054248"/>
    </source>
</evidence>
<reference evidence="2 3" key="1">
    <citation type="submission" date="2014-04" db="EMBL/GenBank/DDBJ databases">
        <authorList>
            <consortium name="DOE Joint Genome Institute"/>
            <person name="Kuo A."/>
            <person name="Girlanda M."/>
            <person name="Perotto S."/>
            <person name="Kohler A."/>
            <person name="Nagy L.G."/>
            <person name="Floudas D."/>
            <person name="Copeland A."/>
            <person name="Barry K.W."/>
            <person name="Cichocki N."/>
            <person name="Veneault-Fourrey C."/>
            <person name="LaButti K."/>
            <person name="Lindquist E.A."/>
            <person name="Lipzen A."/>
            <person name="Lundell T."/>
            <person name="Morin E."/>
            <person name="Murat C."/>
            <person name="Sun H."/>
            <person name="Tunlid A."/>
            <person name="Henrissat B."/>
            <person name="Grigoriev I.V."/>
            <person name="Hibbett D.S."/>
            <person name="Martin F."/>
            <person name="Nordberg H.P."/>
            <person name="Cantor M.N."/>
            <person name="Hua S.X."/>
        </authorList>
    </citation>
    <scope>NUCLEOTIDE SEQUENCE [LARGE SCALE GENOMIC DNA]</scope>
    <source>
        <strain evidence="2 3">MUT 4182</strain>
    </source>
</reference>
<feature type="compositionally biased region" description="Polar residues" evidence="1">
    <location>
        <begin position="89"/>
        <end position="103"/>
    </location>
</feature>
<gene>
    <name evidence="2" type="ORF">M407DRAFT_22508</name>
</gene>
<feature type="compositionally biased region" description="Acidic residues" evidence="1">
    <location>
        <begin position="73"/>
        <end position="84"/>
    </location>
</feature>
<feature type="compositionally biased region" description="Polar residues" evidence="1">
    <location>
        <begin position="12"/>
        <end position="27"/>
    </location>
</feature>
<protein>
    <submittedName>
        <fullName evidence="2">Uncharacterized protein</fullName>
    </submittedName>
</protein>
<feature type="compositionally biased region" description="Polar residues" evidence="1">
    <location>
        <begin position="43"/>
        <end position="52"/>
    </location>
</feature>
<proteinExistence type="predicted"/>